<sequence>MDEKKTEEKQTCEAAAEETKPNVEAEACECECHEKAESCECECEHEGKGHGHGKKKEIERLKAENEDLRKELDVAKNAYYKAYADTENAKRRLQQEFDTANKYKMQSFGKEILPVIDNLERALIVKSDSEDIKTYVKGFEMIYNQLIELLKKEGITEIEASDKPFDPNFHQALMQESREGVESGMVLEVLQKGYMIKDRILRPALVKVSE</sequence>
<evidence type="ECO:0000256" key="1">
    <source>
        <dbReference type="ARBA" id="ARBA00004496"/>
    </source>
</evidence>
<evidence type="ECO:0000256" key="10">
    <source>
        <dbReference type="HAMAP-Rule" id="MF_01151"/>
    </source>
</evidence>
<evidence type="ECO:0000256" key="11">
    <source>
        <dbReference type="RuleBase" id="RU000639"/>
    </source>
</evidence>
<dbReference type="GO" id="GO:0000774">
    <property type="term" value="F:adenyl-nucleotide exchange factor activity"/>
    <property type="evidence" value="ECO:0007669"/>
    <property type="project" value="InterPro"/>
</dbReference>
<dbReference type="STRING" id="1034346.GCA_000313565_02027"/>
<dbReference type="SUPFAM" id="SSF51064">
    <property type="entry name" value="Head domain of nucleotide exchange factor GrpE"/>
    <property type="match status" value="1"/>
</dbReference>
<organism evidence="15 16">
    <name type="scientific">Dielma fastidiosa</name>
    <dbReference type="NCBI Taxonomy" id="1034346"/>
    <lineage>
        <taxon>Bacteria</taxon>
        <taxon>Bacillati</taxon>
        <taxon>Bacillota</taxon>
        <taxon>Erysipelotrichia</taxon>
        <taxon>Erysipelotrichales</taxon>
        <taxon>Erysipelotrichaceae</taxon>
        <taxon>Dielma</taxon>
    </lineage>
</organism>
<accession>A0A318KY44</accession>
<evidence type="ECO:0000256" key="4">
    <source>
        <dbReference type="ARBA" id="ARBA00022490"/>
    </source>
</evidence>
<dbReference type="GO" id="GO:0051087">
    <property type="term" value="F:protein-folding chaperone binding"/>
    <property type="evidence" value="ECO:0007669"/>
    <property type="project" value="InterPro"/>
</dbReference>
<dbReference type="EMBL" id="QJKH01000003">
    <property type="protein sequence ID" value="PXX80556.1"/>
    <property type="molecule type" value="Genomic_DNA"/>
</dbReference>
<comment type="caution">
    <text evidence="15">The sequence shown here is derived from an EMBL/GenBank/DDBJ whole genome shotgun (WGS) entry which is preliminary data.</text>
</comment>
<dbReference type="PANTHER" id="PTHR21237:SF23">
    <property type="entry name" value="GRPE PROTEIN HOMOLOG, MITOCHONDRIAL"/>
    <property type="match status" value="1"/>
</dbReference>
<keyword evidence="5 10" id="KW-0346">Stress response</keyword>
<dbReference type="GO" id="GO:0042803">
    <property type="term" value="F:protein homodimerization activity"/>
    <property type="evidence" value="ECO:0007669"/>
    <property type="project" value="InterPro"/>
</dbReference>
<reference evidence="14" key="2">
    <citation type="submission" date="2022-03" db="EMBL/GenBank/DDBJ databases">
        <title>First case of bacteraemia caused by Dielma fastidiosa in a patient hospitalised with diverticulitis.</title>
        <authorList>
            <person name="Forman-Ankjaer B."/>
            <person name="Hvid-Jensen F."/>
            <person name="Kobel C.M."/>
            <person name="Greve T."/>
        </authorList>
    </citation>
    <scope>NUCLEOTIDE SEQUENCE</scope>
    <source>
        <strain evidence="14">AUH_DF_2021</strain>
    </source>
</reference>
<dbReference type="Proteomes" id="UP001276902">
    <property type="component" value="Unassembled WGS sequence"/>
</dbReference>
<evidence type="ECO:0000256" key="13">
    <source>
        <dbReference type="SAM" id="Coils"/>
    </source>
</evidence>
<dbReference type="PANTHER" id="PTHR21237">
    <property type="entry name" value="GRPE PROTEIN"/>
    <property type="match status" value="1"/>
</dbReference>
<evidence type="ECO:0000256" key="9">
    <source>
        <dbReference type="ARBA" id="ARBA00076414"/>
    </source>
</evidence>
<dbReference type="Gene3D" id="3.90.20.20">
    <property type="match status" value="1"/>
</dbReference>
<evidence type="ECO:0000256" key="12">
    <source>
        <dbReference type="RuleBase" id="RU004478"/>
    </source>
</evidence>
<dbReference type="PROSITE" id="PS01071">
    <property type="entry name" value="GRPE"/>
    <property type="match status" value="1"/>
</dbReference>
<dbReference type="GO" id="GO:0051082">
    <property type="term" value="F:unfolded protein binding"/>
    <property type="evidence" value="ECO:0007669"/>
    <property type="project" value="TreeGrafter"/>
</dbReference>
<keyword evidence="16" id="KW-1185">Reference proteome</keyword>
<dbReference type="GeneID" id="94441499"/>
<protein>
    <recommendedName>
        <fullName evidence="8 10">Protein GrpE</fullName>
    </recommendedName>
    <alternativeName>
        <fullName evidence="9 10">HSP-70 cofactor</fullName>
    </alternativeName>
</protein>
<dbReference type="InterPro" id="IPR000740">
    <property type="entry name" value="GrpE"/>
</dbReference>
<evidence type="ECO:0000256" key="5">
    <source>
        <dbReference type="ARBA" id="ARBA00023016"/>
    </source>
</evidence>
<comment type="similarity">
    <text evidence="2 10 12">Belongs to the GrpE family.</text>
</comment>
<comment type="function">
    <text evidence="7 10 11">Participates actively in the response to hyperosmotic and heat shock by preventing the aggregation of stress-denatured proteins, in association with DnaK and GrpE. It is the nucleotide exchange factor for DnaK and may function as a thermosensor. Unfolded proteins bind initially to DnaJ; upon interaction with the DnaJ-bound protein, DnaK hydrolyzes its bound ATP, resulting in the formation of a stable complex. GrpE releases ADP from DnaK; ATP binding to DnaK triggers the release of the substrate protein, thus completing the reaction cycle. Several rounds of ATP-dependent interactions between DnaJ, DnaK and GrpE are required for fully efficient folding.</text>
</comment>
<evidence type="ECO:0000256" key="3">
    <source>
        <dbReference type="ARBA" id="ARBA00011738"/>
    </source>
</evidence>
<dbReference type="RefSeq" id="WP_022938332.1">
    <property type="nucleotide sequence ID" value="NZ_BAABZA010000008.1"/>
</dbReference>
<dbReference type="EMBL" id="JALDAW010000002">
    <property type="protein sequence ID" value="MDY5166663.1"/>
    <property type="molecule type" value="Genomic_DNA"/>
</dbReference>
<evidence type="ECO:0000256" key="8">
    <source>
        <dbReference type="ARBA" id="ARBA00072274"/>
    </source>
</evidence>
<gene>
    <name evidence="10 14" type="primary">grpE</name>
    <name evidence="15" type="ORF">DES51_103151</name>
    <name evidence="14" type="ORF">MQE39_00800</name>
</gene>
<dbReference type="GO" id="GO:0005737">
    <property type="term" value="C:cytoplasm"/>
    <property type="evidence" value="ECO:0007669"/>
    <property type="project" value="UniProtKB-SubCell"/>
</dbReference>
<dbReference type="InterPro" id="IPR013805">
    <property type="entry name" value="GrpE_CC"/>
</dbReference>
<evidence type="ECO:0000313" key="16">
    <source>
        <dbReference type="Proteomes" id="UP000247612"/>
    </source>
</evidence>
<dbReference type="GO" id="GO:0006457">
    <property type="term" value="P:protein folding"/>
    <property type="evidence" value="ECO:0007669"/>
    <property type="project" value="InterPro"/>
</dbReference>
<proteinExistence type="inferred from homology"/>
<dbReference type="CDD" id="cd00446">
    <property type="entry name" value="GrpE"/>
    <property type="match status" value="1"/>
</dbReference>
<evidence type="ECO:0000313" key="14">
    <source>
        <dbReference type="EMBL" id="MDY5166663.1"/>
    </source>
</evidence>
<keyword evidence="4 10" id="KW-0963">Cytoplasm</keyword>
<comment type="subunit">
    <text evidence="3 10">Homodimer.</text>
</comment>
<keyword evidence="6 10" id="KW-0143">Chaperone</keyword>
<feature type="coiled-coil region" evidence="13">
    <location>
        <begin position="51"/>
        <end position="96"/>
    </location>
</feature>
<dbReference type="InterPro" id="IPR009012">
    <property type="entry name" value="GrpE_head"/>
</dbReference>
<reference evidence="15 16" key="1">
    <citation type="submission" date="2018-05" db="EMBL/GenBank/DDBJ databases">
        <title>Genomic Encyclopedia of Type Strains, Phase IV (KMG-IV): sequencing the most valuable type-strain genomes for metagenomic binning, comparative biology and taxonomic classification.</title>
        <authorList>
            <person name="Goeker M."/>
        </authorList>
    </citation>
    <scope>NUCLEOTIDE SEQUENCE [LARGE SCALE GENOMIC DNA]</scope>
    <source>
        <strain evidence="15 16">JC118</strain>
    </source>
</reference>
<dbReference type="OrthoDB" id="9812586at2"/>
<dbReference type="HAMAP" id="MF_01151">
    <property type="entry name" value="GrpE"/>
    <property type="match status" value="1"/>
</dbReference>
<evidence type="ECO:0000256" key="2">
    <source>
        <dbReference type="ARBA" id="ARBA00009054"/>
    </source>
</evidence>
<dbReference type="Pfam" id="PF01025">
    <property type="entry name" value="GrpE"/>
    <property type="match status" value="1"/>
</dbReference>
<evidence type="ECO:0000313" key="15">
    <source>
        <dbReference type="EMBL" id="PXX80556.1"/>
    </source>
</evidence>
<evidence type="ECO:0000256" key="6">
    <source>
        <dbReference type="ARBA" id="ARBA00023186"/>
    </source>
</evidence>
<dbReference type="PRINTS" id="PR00773">
    <property type="entry name" value="GRPEPROTEIN"/>
</dbReference>
<dbReference type="SUPFAM" id="SSF58014">
    <property type="entry name" value="Coiled-coil domain of nucleotide exchange factor GrpE"/>
    <property type="match status" value="1"/>
</dbReference>
<dbReference type="Proteomes" id="UP000247612">
    <property type="component" value="Unassembled WGS sequence"/>
</dbReference>
<keyword evidence="13" id="KW-0175">Coiled coil</keyword>
<dbReference type="Gene3D" id="2.30.22.10">
    <property type="entry name" value="Head domain of nucleotide exchange factor GrpE"/>
    <property type="match status" value="1"/>
</dbReference>
<dbReference type="FunFam" id="2.30.22.10:FF:000001">
    <property type="entry name" value="Protein GrpE"/>
    <property type="match status" value="1"/>
</dbReference>
<dbReference type="NCBIfam" id="NF010738">
    <property type="entry name" value="PRK14140.1"/>
    <property type="match status" value="1"/>
</dbReference>
<name>A0A318KY44_9FIRM</name>
<comment type="subcellular location">
    <subcellularLocation>
        <location evidence="1 10">Cytoplasm</location>
    </subcellularLocation>
</comment>
<dbReference type="AlphaFoldDB" id="A0A318KY44"/>
<evidence type="ECO:0000256" key="7">
    <source>
        <dbReference type="ARBA" id="ARBA00053401"/>
    </source>
</evidence>